<dbReference type="EMBL" id="AMZH03003242">
    <property type="protein sequence ID" value="RRT72949.1"/>
    <property type="molecule type" value="Genomic_DNA"/>
</dbReference>
<sequence>MRCALREEFVLPLLFPLDHFSFMDTGEYECDDQMVTRALPQRQVNETVGHTILIEAFEHRWRRHKQSPRHVLQQTRHVEQCLLVQKHRSRRRL</sequence>
<name>A0A427A9R3_ENSVE</name>
<proteinExistence type="predicted"/>
<dbReference type="Proteomes" id="UP000287651">
    <property type="component" value="Unassembled WGS sequence"/>
</dbReference>
<accession>A0A427A9R3</accession>
<reference evidence="1 2" key="1">
    <citation type="journal article" date="2014" name="Agronomy (Basel)">
        <title>A Draft Genome Sequence for Ensete ventricosum, the Drought-Tolerant Tree Against Hunger.</title>
        <authorList>
            <person name="Harrison J."/>
            <person name="Moore K.A."/>
            <person name="Paszkiewicz K."/>
            <person name="Jones T."/>
            <person name="Grant M."/>
            <person name="Ambacheew D."/>
            <person name="Muzemil S."/>
            <person name="Studholme D.J."/>
        </authorList>
    </citation>
    <scope>NUCLEOTIDE SEQUENCE [LARGE SCALE GENOMIC DNA]</scope>
</reference>
<gene>
    <name evidence="1" type="ORF">B296_00021116</name>
</gene>
<dbReference type="AlphaFoldDB" id="A0A427A9R3"/>
<comment type="caution">
    <text evidence="1">The sequence shown here is derived from an EMBL/GenBank/DDBJ whole genome shotgun (WGS) entry which is preliminary data.</text>
</comment>
<organism evidence="1 2">
    <name type="scientific">Ensete ventricosum</name>
    <name type="common">Abyssinian banana</name>
    <name type="synonym">Musa ensete</name>
    <dbReference type="NCBI Taxonomy" id="4639"/>
    <lineage>
        <taxon>Eukaryota</taxon>
        <taxon>Viridiplantae</taxon>
        <taxon>Streptophyta</taxon>
        <taxon>Embryophyta</taxon>
        <taxon>Tracheophyta</taxon>
        <taxon>Spermatophyta</taxon>
        <taxon>Magnoliopsida</taxon>
        <taxon>Liliopsida</taxon>
        <taxon>Zingiberales</taxon>
        <taxon>Musaceae</taxon>
        <taxon>Ensete</taxon>
    </lineage>
</organism>
<evidence type="ECO:0000313" key="2">
    <source>
        <dbReference type="Proteomes" id="UP000287651"/>
    </source>
</evidence>
<protein>
    <submittedName>
        <fullName evidence="1">Uncharacterized protein</fullName>
    </submittedName>
</protein>
<evidence type="ECO:0000313" key="1">
    <source>
        <dbReference type="EMBL" id="RRT72949.1"/>
    </source>
</evidence>